<dbReference type="Proteomes" id="UP000319143">
    <property type="component" value="Unassembled WGS sequence"/>
</dbReference>
<dbReference type="InterPro" id="IPR011444">
    <property type="entry name" value="DUF1549"/>
</dbReference>
<dbReference type="InterPro" id="IPR022655">
    <property type="entry name" value="DUF1553"/>
</dbReference>
<feature type="domain" description="DUF1549" evidence="1">
    <location>
        <begin position="56"/>
        <end position="232"/>
    </location>
</feature>
<organism evidence="3 4">
    <name type="scientific">Novipirellula artificiosorum</name>
    <dbReference type="NCBI Taxonomy" id="2528016"/>
    <lineage>
        <taxon>Bacteria</taxon>
        <taxon>Pseudomonadati</taxon>
        <taxon>Planctomycetota</taxon>
        <taxon>Planctomycetia</taxon>
        <taxon>Pirellulales</taxon>
        <taxon>Pirellulaceae</taxon>
        <taxon>Novipirellula</taxon>
    </lineage>
</organism>
<comment type="caution">
    <text evidence="3">The sequence shown here is derived from an EMBL/GenBank/DDBJ whole genome shotgun (WGS) entry which is preliminary data.</text>
</comment>
<dbReference type="EMBL" id="SJPV01000015">
    <property type="protein sequence ID" value="TWU31763.1"/>
    <property type="molecule type" value="Genomic_DNA"/>
</dbReference>
<evidence type="ECO:0008006" key="5">
    <source>
        <dbReference type="Google" id="ProtNLM"/>
    </source>
</evidence>
<evidence type="ECO:0000313" key="3">
    <source>
        <dbReference type="EMBL" id="TWU31763.1"/>
    </source>
</evidence>
<gene>
    <name evidence="3" type="ORF">Poly41_59980</name>
</gene>
<evidence type="ECO:0000259" key="1">
    <source>
        <dbReference type="Pfam" id="PF07583"/>
    </source>
</evidence>
<accession>A0A5C6D3H4</accession>
<feature type="domain" description="DUF1553" evidence="2">
    <location>
        <begin position="302"/>
        <end position="417"/>
    </location>
</feature>
<evidence type="ECO:0000259" key="2">
    <source>
        <dbReference type="Pfam" id="PF07587"/>
    </source>
</evidence>
<dbReference type="Pfam" id="PF07583">
    <property type="entry name" value="PSCyt2"/>
    <property type="match status" value="1"/>
</dbReference>
<evidence type="ECO:0000313" key="4">
    <source>
        <dbReference type="Proteomes" id="UP000319143"/>
    </source>
</evidence>
<dbReference type="RefSeq" id="WP_146530729.1">
    <property type="nucleotide sequence ID" value="NZ_SJPV01000015.1"/>
</dbReference>
<keyword evidence="4" id="KW-1185">Reference proteome</keyword>
<dbReference type="PANTHER" id="PTHR35889">
    <property type="entry name" value="CYCLOINULO-OLIGOSACCHARIDE FRUCTANOTRANSFERASE-RELATED"/>
    <property type="match status" value="1"/>
</dbReference>
<dbReference type="Pfam" id="PF07587">
    <property type="entry name" value="PSD1"/>
    <property type="match status" value="1"/>
</dbReference>
<dbReference type="PANTHER" id="PTHR35889:SF3">
    <property type="entry name" value="F-BOX DOMAIN-CONTAINING PROTEIN"/>
    <property type="match status" value="1"/>
</dbReference>
<dbReference type="AlphaFoldDB" id="A0A5C6D3H4"/>
<proteinExistence type="predicted"/>
<protein>
    <recommendedName>
        <fullName evidence="5">Cytochrome c domain-containing protein</fullName>
    </recommendedName>
</protein>
<name>A0A5C6D3H4_9BACT</name>
<sequence>MPRIKPVWTATLRWGWFVLLVLLAFGYLAAGLSQRSIQSTTESLPTVAPLGGLSAVENAIVQSWNDQGIAHAEVADWLTVCRRMSLGVVGSGLSLEEIRHLQSLPEAAREAAHLESLLKDSRFHYYWSERWARFLVGAEEGPFLVYRRRRFRIWLQEQFAQDRRYDEIVRRLVTAEGLWTDRPEVNFLTVTFDSNDGQPDPVRLAARTSRAFLGLRIDCLQCHDDFLGNVSLGDIESPREGMQTDFHQLAAFYSAAKTNGLQGVQENDADYHYQYLDETEEVAVEPAVPYSPELLPTEGSSRERLAAWITHPENRQAARAAVSHVWALLFGRSATESVDNLPLDETSPQPIEALTDEFLRSDYDLRHLIRLIVKSSAFRVSSRATFEITSDHEDRYAVFPLTRLRPEQVAACVIQSSRIKKIDRDSSLLTQIQKFGGMNDFVERYGDIGEDEFSNDSVTITQRLVMLNGDMLAESIGDNPIMNASTQIEMFAPDDKMAIETTYLCVLNRLPTEEEQAHFAERISGSDSRREAIEDLFWILLNSTELAWNH</sequence>
<reference evidence="3 4" key="1">
    <citation type="submission" date="2019-02" db="EMBL/GenBank/DDBJ databases">
        <title>Deep-cultivation of Planctomycetes and their phenomic and genomic characterization uncovers novel biology.</title>
        <authorList>
            <person name="Wiegand S."/>
            <person name="Jogler M."/>
            <person name="Boedeker C."/>
            <person name="Pinto D."/>
            <person name="Vollmers J."/>
            <person name="Rivas-Marin E."/>
            <person name="Kohn T."/>
            <person name="Peeters S.H."/>
            <person name="Heuer A."/>
            <person name="Rast P."/>
            <person name="Oberbeckmann S."/>
            <person name="Bunk B."/>
            <person name="Jeske O."/>
            <person name="Meyerdierks A."/>
            <person name="Storesund J.E."/>
            <person name="Kallscheuer N."/>
            <person name="Luecker S."/>
            <person name="Lage O.M."/>
            <person name="Pohl T."/>
            <person name="Merkel B.J."/>
            <person name="Hornburger P."/>
            <person name="Mueller R.-W."/>
            <person name="Bruemmer F."/>
            <person name="Labrenz M."/>
            <person name="Spormann A.M."/>
            <person name="Op Den Camp H."/>
            <person name="Overmann J."/>
            <person name="Amann R."/>
            <person name="Jetten M.S.M."/>
            <person name="Mascher T."/>
            <person name="Medema M.H."/>
            <person name="Devos D.P."/>
            <person name="Kaster A.-K."/>
            <person name="Ovreas L."/>
            <person name="Rohde M."/>
            <person name="Galperin M.Y."/>
            <person name="Jogler C."/>
        </authorList>
    </citation>
    <scope>NUCLEOTIDE SEQUENCE [LARGE SCALE GENOMIC DNA]</scope>
    <source>
        <strain evidence="3 4">Poly41</strain>
    </source>
</reference>
<dbReference type="OrthoDB" id="289126at2"/>